<dbReference type="EMBL" id="PKPP01006521">
    <property type="protein sequence ID" value="PWA56247.1"/>
    <property type="molecule type" value="Genomic_DNA"/>
</dbReference>
<evidence type="ECO:0000313" key="2">
    <source>
        <dbReference type="Proteomes" id="UP000245207"/>
    </source>
</evidence>
<dbReference type="SUPFAM" id="SSF51621">
    <property type="entry name" value="Phosphoenolpyruvate/pyruvate domain"/>
    <property type="match status" value="1"/>
</dbReference>
<name>A0A2U1M4T1_ARTAN</name>
<dbReference type="GO" id="GO:0048366">
    <property type="term" value="P:leaf development"/>
    <property type="evidence" value="ECO:0007669"/>
    <property type="project" value="TreeGrafter"/>
</dbReference>
<dbReference type="GO" id="GO:0005829">
    <property type="term" value="C:cytosol"/>
    <property type="evidence" value="ECO:0007669"/>
    <property type="project" value="TreeGrafter"/>
</dbReference>
<dbReference type="GO" id="GO:0008964">
    <property type="term" value="F:phosphoenolpyruvate carboxylase activity"/>
    <property type="evidence" value="ECO:0007669"/>
    <property type="project" value="InterPro"/>
</dbReference>
<dbReference type="GO" id="GO:0048046">
    <property type="term" value="C:apoplast"/>
    <property type="evidence" value="ECO:0007669"/>
    <property type="project" value="TreeGrafter"/>
</dbReference>
<dbReference type="STRING" id="35608.A0A2U1M4T1"/>
<protein>
    <submittedName>
        <fullName evidence="1">Phosphoenolpyruvate carboxylase 2</fullName>
    </submittedName>
</protein>
<comment type="caution">
    <text evidence="1">The sequence shown here is derived from an EMBL/GenBank/DDBJ whole genome shotgun (WGS) entry which is preliminary data.</text>
</comment>
<dbReference type="OrthoDB" id="1674608at2759"/>
<sequence>MNRDIWIRDCLSQLYVKDTTPDDKQELGEDFDRDIQAAFRTGEIRRAPPTLYDEMRAGMSYFHVTIFICRVATIIKKIGINERAPYNGSVIPFLPKSNHDHHIP</sequence>
<gene>
    <name evidence="1" type="ORF">CTI12_AA420180</name>
</gene>
<reference evidence="1 2" key="1">
    <citation type="journal article" date="2018" name="Mol. Plant">
        <title>The genome of Artemisia annua provides insight into the evolution of Asteraceae family and artemisinin biosynthesis.</title>
        <authorList>
            <person name="Shen Q."/>
            <person name="Zhang L."/>
            <person name="Liao Z."/>
            <person name="Wang S."/>
            <person name="Yan T."/>
            <person name="Shi P."/>
            <person name="Liu M."/>
            <person name="Fu X."/>
            <person name="Pan Q."/>
            <person name="Wang Y."/>
            <person name="Lv Z."/>
            <person name="Lu X."/>
            <person name="Zhang F."/>
            <person name="Jiang W."/>
            <person name="Ma Y."/>
            <person name="Chen M."/>
            <person name="Hao X."/>
            <person name="Li L."/>
            <person name="Tang Y."/>
            <person name="Lv G."/>
            <person name="Zhou Y."/>
            <person name="Sun X."/>
            <person name="Brodelius P.E."/>
            <person name="Rose J.K.C."/>
            <person name="Tang K."/>
        </authorList>
    </citation>
    <scope>NUCLEOTIDE SEQUENCE [LARGE SCALE GENOMIC DNA]</scope>
    <source>
        <strain evidence="2">cv. Huhao1</strain>
        <tissue evidence="1">Leaf</tissue>
    </source>
</reference>
<dbReference type="PANTHER" id="PTHR30523:SF47">
    <property type="entry name" value="PHOSPHOENOLPYRUVATE CARBOXYLASE 2"/>
    <property type="match status" value="1"/>
</dbReference>
<dbReference type="GO" id="GO:0009507">
    <property type="term" value="C:chloroplast"/>
    <property type="evidence" value="ECO:0007669"/>
    <property type="project" value="TreeGrafter"/>
</dbReference>
<dbReference type="InterPro" id="IPR015813">
    <property type="entry name" value="Pyrv/PenolPyrv_kinase-like_dom"/>
</dbReference>
<evidence type="ECO:0000313" key="1">
    <source>
        <dbReference type="EMBL" id="PWA56247.1"/>
    </source>
</evidence>
<proteinExistence type="predicted"/>
<organism evidence="1 2">
    <name type="scientific">Artemisia annua</name>
    <name type="common">Sweet wormwood</name>
    <dbReference type="NCBI Taxonomy" id="35608"/>
    <lineage>
        <taxon>Eukaryota</taxon>
        <taxon>Viridiplantae</taxon>
        <taxon>Streptophyta</taxon>
        <taxon>Embryophyta</taxon>
        <taxon>Tracheophyta</taxon>
        <taxon>Spermatophyta</taxon>
        <taxon>Magnoliopsida</taxon>
        <taxon>eudicotyledons</taxon>
        <taxon>Gunneridae</taxon>
        <taxon>Pentapetalae</taxon>
        <taxon>asterids</taxon>
        <taxon>campanulids</taxon>
        <taxon>Asterales</taxon>
        <taxon>Asteraceae</taxon>
        <taxon>Asteroideae</taxon>
        <taxon>Anthemideae</taxon>
        <taxon>Artemisiinae</taxon>
        <taxon>Artemisia</taxon>
    </lineage>
</organism>
<dbReference type="Pfam" id="PF00311">
    <property type="entry name" value="PEPcase"/>
    <property type="match status" value="1"/>
</dbReference>
<dbReference type="InterPro" id="IPR021135">
    <property type="entry name" value="PEP_COase"/>
</dbReference>
<keyword evidence="2" id="KW-1185">Reference proteome</keyword>
<accession>A0A2U1M4T1</accession>
<dbReference type="PANTHER" id="PTHR30523">
    <property type="entry name" value="PHOSPHOENOLPYRUVATE CARBOXYLASE"/>
    <property type="match status" value="1"/>
</dbReference>
<keyword evidence="1" id="KW-0670">Pyruvate</keyword>
<dbReference type="GO" id="GO:0006099">
    <property type="term" value="P:tricarboxylic acid cycle"/>
    <property type="evidence" value="ECO:0007669"/>
    <property type="project" value="InterPro"/>
</dbReference>
<dbReference type="GO" id="GO:0015977">
    <property type="term" value="P:carbon fixation"/>
    <property type="evidence" value="ECO:0007669"/>
    <property type="project" value="InterPro"/>
</dbReference>
<dbReference type="AlphaFoldDB" id="A0A2U1M4T1"/>
<dbReference type="Proteomes" id="UP000245207">
    <property type="component" value="Unassembled WGS sequence"/>
</dbReference>